<dbReference type="SFLD" id="SFLDS00019">
    <property type="entry name" value="Glutathione_Transferase_(cytos"/>
    <property type="match status" value="1"/>
</dbReference>
<organism evidence="2 3">
    <name type="scientific">Sphaerisporangium dianthi</name>
    <dbReference type="NCBI Taxonomy" id="1436120"/>
    <lineage>
        <taxon>Bacteria</taxon>
        <taxon>Bacillati</taxon>
        <taxon>Actinomycetota</taxon>
        <taxon>Actinomycetes</taxon>
        <taxon>Streptosporangiales</taxon>
        <taxon>Streptosporangiaceae</taxon>
        <taxon>Sphaerisporangium</taxon>
    </lineage>
</organism>
<dbReference type="InterPro" id="IPR010987">
    <property type="entry name" value="Glutathione-S-Trfase_C-like"/>
</dbReference>
<dbReference type="InterPro" id="IPR036249">
    <property type="entry name" value="Thioredoxin-like_sf"/>
</dbReference>
<gene>
    <name evidence="2" type="ORF">ACFO60_16810</name>
</gene>
<dbReference type="InterPro" id="IPR036282">
    <property type="entry name" value="Glutathione-S-Trfase_C_sf"/>
</dbReference>
<dbReference type="Gene3D" id="3.40.30.10">
    <property type="entry name" value="Glutaredoxin"/>
    <property type="match status" value="1"/>
</dbReference>
<dbReference type="InterPro" id="IPR040079">
    <property type="entry name" value="Glutathione_S-Trfase"/>
</dbReference>
<name>A0ABV9CH05_9ACTN</name>
<dbReference type="PIRSF" id="PIRSF015753">
    <property type="entry name" value="GST"/>
    <property type="match status" value="1"/>
</dbReference>
<dbReference type="PANTHER" id="PTHR32419:SF6">
    <property type="entry name" value="GLUTATHIONE S-TRANSFERASE OMEGA-LIKE 1-RELATED"/>
    <property type="match status" value="1"/>
</dbReference>
<dbReference type="EC" id="1.8.5.-" evidence="2"/>
<evidence type="ECO:0000259" key="1">
    <source>
        <dbReference type="PROSITE" id="PS50405"/>
    </source>
</evidence>
<keyword evidence="3" id="KW-1185">Reference proteome</keyword>
<dbReference type="InterPro" id="IPR016639">
    <property type="entry name" value="GST_Omega/GSH"/>
</dbReference>
<evidence type="ECO:0000313" key="3">
    <source>
        <dbReference type="Proteomes" id="UP001596004"/>
    </source>
</evidence>
<reference evidence="3" key="1">
    <citation type="journal article" date="2019" name="Int. J. Syst. Evol. Microbiol.">
        <title>The Global Catalogue of Microorganisms (GCM) 10K type strain sequencing project: providing services to taxonomists for standard genome sequencing and annotation.</title>
        <authorList>
            <consortium name="The Broad Institute Genomics Platform"/>
            <consortium name="The Broad Institute Genome Sequencing Center for Infectious Disease"/>
            <person name="Wu L."/>
            <person name="Ma J."/>
        </authorList>
    </citation>
    <scope>NUCLEOTIDE SEQUENCE [LARGE SCALE GENOMIC DNA]</scope>
    <source>
        <strain evidence="3">CGMCC 4.7132</strain>
    </source>
</reference>
<dbReference type="SUPFAM" id="SSF47616">
    <property type="entry name" value="GST C-terminal domain-like"/>
    <property type="match status" value="1"/>
</dbReference>
<dbReference type="SFLD" id="SFLDG01206">
    <property type="entry name" value="Xi.1"/>
    <property type="match status" value="1"/>
</dbReference>
<comment type="caution">
    <text evidence="2">The sequence shown here is derived from an EMBL/GenBank/DDBJ whole genome shotgun (WGS) entry which is preliminary data.</text>
</comment>
<dbReference type="PANTHER" id="PTHR32419">
    <property type="entry name" value="GLUTATHIONYL-HYDROQUINONE REDUCTASE"/>
    <property type="match status" value="1"/>
</dbReference>
<dbReference type="SUPFAM" id="SSF52833">
    <property type="entry name" value="Thioredoxin-like"/>
    <property type="match status" value="1"/>
</dbReference>
<dbReference type="Proteomes" id="UP001596004">
    <property type="component" value="Unassembled WGS sequence"/>
</dbReference>
<dbReference type="Gene3D" id="1.20.1050.10">
    <property type="match status" value="1"/>
</dbReference>
<sequence>MTGTAAVASPVDFTVHGDYGLKNANSATGAFTRPPYSFKDRVTADGSSGYPAEPGRYHLYVSLACPWAHRSVIVRALKGLEDVVSMSVVDPIRDGRGWAFREGRGHTADPVSGFTLLRDAYEASDPGYDGHVSVPVLWDRRTGRIVSNNFPDISIDLGTQFDRWAAPGADLYPVDLRPQIDELNDRVYATVNNGVYRCGFATSQEAYDEAVRALFATLDELEERLGAGRYLFGDRLTEADVRLWVTLARFDAVYVTHFKANLRRLVDYPNLWAYARDLYQRPAFGGTTDFDHIKRHYYQTHPQINPSRIVPAGPLTDWAAPHGRG</sequence>
<accession>A0ABV9CH05</accession>
<dbReference type="PROSITE" id="PS50405">
    <property type="entry name" value="GST_CTER"/>
    <property type="match status" value="1"/>
</dbReference>
<dbReference type="EMBL" id="JBHSFP010000010">
    <property type="protein sequence ID" value="MFC4532436.1"/>
    <property type="molecule type" value="Genomic_DNA"/>
</dbReference>
<proteinExistence type="predicted"/>
<dbReference type="InterPro" id="IPR047047">
    <property type="entry name" value="GST_Omega-like_C"/>
</dbReference>
<dbReference type="GO" id="GO:0016491">
    <property type="term" value="F:oxidoreductase activity"/>
    <property type="evidence" value="ECO:0007669"/>
    <property type="project" value="UniProtKB-KW"/>
</dbReference>
<keyword evidence="2" id="KW-0560">Oxidoreductase</keyword>
<dbReference type="CDD" id="cd03190">
    <property type="entry name" value="GST_C_Omega_like"/>
    <property type="match status" value="1"/>
</dbReference>
<protein>
    <submittedName>
        <fullName evidence="2">Glutathione S-transferase family protein</fullName>
        <ecNumber evidence="2">1.8.5.-</ecNumber>
    </submittedName>
</protein>
<dbReference type="SFLD" id="SFLDG01148">
    <property type="entry name" value="Xi_(cytGST)"/>
    <property type="match status" value="1"/>
</dbReference>
<dbReference type="RefSeq" id="WP_380841251.1">
    <property type="nucleotide sequence ID" value="NZ_JBHSFP010000010.1"/>
</dbReference>
<evidence type="ECO:0000313" key="2">
    <source>
        <dbReference type="EMBL" id="MFC4532436.1"/>
    </source>
</evidence>
<dbReference type="Pfam" id="PF13410">
    <property type="entry name" value="GST_C_2"/>
    <property type="match status" value="1"/>
</dbReference>
<feature type="domain" description="GST C-terminal" evidence="1">
    <location>
        <begin position="173"/>
        <end position="300"/>
    </location>
</feature>